<dbReference type="EMBL" id="CP001082">
    <property type="protein sequence ID" value="ACQ51438.1"/>
    <property type="molecule type" value="Genomic_DNA"/>
</dbReference>
<evidence type="ECO:0000313" key="2">
    <source>
        <dbReference type="Proteomes" id="UP000002333"/>
    </source>
</evidence>
<dbReference type="AlphaFoldDB" id="A0A3F3A0B7"/>
<geneLocation type="plasmid" evidence="1 2">
    <name>pCLJ2</name>
</geneLocation>
<reference evidence="1 2" key="1">
    <citation type="journal article" date="2007" name="PLoS ONE">
        <title>Analysis of the neurotoxin complex genes in Clostridium botulinum A1-A4 and B1 strains: BoNT/A3, /Ba4 and /B1 clusters are located within plasmids.</title>
        <authorList>
            <person name="Smith T.J."/>
            <person name="Hill K.K."/>
            <person name="Foley B.T."/>
            <person name="Detter J.C."/>
            <person name="Munk A.C."/>
            <person name="Bruce D.C."/>
            <person name="Doggett N.A."/>
            <person name="Smith L.A."/>
            <person name="Marks J.D."/>
            <person name="Xie G."/>
            <person name="Brettin T.S."/>
        </authorList>
    </citation>
    <scope>NUCLEOTIDE SEQUENCE [LARGE SCALE GENOMIC DNA]</scope>
    <source>
        <strain evidence="2">657 / Type Ba4</strain>
    </source>
</reference>
<name>A0A3F3A0B7_CLOB6</name>
<organism evidence="1 2">
    <name type="scientific">Clostridium botulinum (strain 657 / Type Ba4)</name>
    <dbReference type="NCBI Taxonomy" id="515621"/>
    <lineage>
        <taxon>Bacteria</taxon>
        <taxon>Bacillati</taxon>
        <taxon>Bacillota</taxon>
        <taxon>Clostridia</taxon>
        <taxon>Eubacteriales</taxon>
        <taxon>Clostridiaceae</taxon>
        <taxon>Clostridium</taxon>
    </lineage>
</organism>
<gene>
    <name evidence="1" type="ordered locus">CLJ_A0003</name>
</gene>
<evidence type="ECO:0000313" key="1">
    <source>
        <dbReference type="EMBL" id="ACQ51438.1"/>
    </source>
</evidence>
<protein>
    <submittedName>
        <fullName evidence="1">Uncharacterized protein</fullName>
    </submittedName>
</protein>
<accession>A0A3F3A0B7</accession>
<keyword evidence="1" id="KW-0614">Plasmid</keyword>
<proteinExistence type="predicted"/>
<dbReference type="Proteomes" id="UP000002333">
    <property type="component" value="Plasmid pCLJ2"/>
</dbReference>
<reference evidence="2" key="2">
    <citation type="submission" date="2008-05" db="EMBL/GenBank/DDBJ databases">
        <title>Genome sequence of Clostridium botulinum Ba4 strain 657 plasmid pCLJ2.</title>
        <authorList>
            <person name="Shrivastava S."/>
            <person name="Brown J.L."/>
            <person name="Bruce D."/>
            <person name="Detter C."/>
            <person name="Munk C."/>
            <person name="Smith L.A."/>
            <person name="Smith T.J."/>
            <person name="Sutton G."/>
            <person name="Brettin T.S."/>
        </authorList>
    </citation>
    <scope>NUCLEOTIDE SEQUENCE [LARGE SCALE GENOMIC DNA]</scope>
    <source>
        <strain evidence="2">657 / Type Ba4</strain>
        <plasmid evidence="2">pCLJ2</plasmid>
    </source>
</reference>
<sequence length="190" mass="22815">MVHSLNIEFDKLSIKEQVEFINRELQKDKKISVTKLCKKYGINKSTVISRFTTKGYKYNAELRVYTKDIVIQNNNKSINNIKHEQIEVSKKNNLMELQDIKELKELLEMKEQLKEIIQEYNKNKNIIDVPEEPELKVDKDKFEGELKGRLIKVYNNINNDWIKFCKKNNQFKMQDLYSLALLEFMEKYKR</sequence>
<dbReference type="KEGG" id="cbi:CLJ_A0003"/>